<name>M5IPC3_9BACT</name>
<proteinExistence type="predicted"/>
<dbReference type="Proteomes" id="UP000011939">
    <property type="component" value="Unassembled WGS sequence"/>
</dbReference>
<accession>M5IPC3</accession>
<dbReference type="AlphaFoldDB" id="M5IPC3"/>
<evidence type="ECO:0000313" key="1">
    <source>
        <dbReference type="EMBL" id="EKU10536.1"/>
    </source>
</evidence>
<dbReference type="EMBL" id="AMZQ01000012">
    <property type="protein sequence ID" value="EKU10536.1"/>
    <property type="molecule type" value="Genomic_DNA"/>
</dbReference>
<protein>
    <submittedName>
        <fullName evidence="1">Uncharacterized protein</fullName>
    </submittedName>
</protein>
<sequence length="38" mass="4843">MIALARLFFELYKKRRNFIYIKTRRFKLFSFKFLFSCV</sequence>
<evidence type="ECO:0000313" key="2">
    <source>
        <dbReference type="Proteomes" id="UP000011939"/>
    </source>
</evidence>
<reference evidence="1 2" key="1">
    <citation type="journal article" date="2013" name="Genome Announc.">
        <title>Genome Sequence of Campylobacter showae UNSWCD, Isolated from a Patient with Crohn's Disease.</title>
        <authorList>
            <person name="Tay A.P."/>
            <person name="Kaakoush N.O."/>
            <person name="Deshpande N.P."/>
            <person name="Chen Z."/>
            <person name="Mitchell H."/>
            <person name="Wilkins M.R."/>
        </authorList>
    </citation>
    <scope>NUCLEOTIDE SEQUENCE [LARGE SCALE GENOMIC DNA]</scope>
    <source>
        <strain evidence="1 2">CSUNSWCD</strain>
    </source>
</reference>
<comment type="caution">
    <text evidence="1">The sequence shown here is derived from an EMBL/GenBank/DDBJ whole genome shotgun (WGS) entry which is preliminary data.</text>
</comment>
<organism evidence="1 2">
    <name type="scientific">Campylobacter showae CSUNSWCD</name>
    <dbReference type="NCBI Taxonomy" id="1244083"/>
    <lineage>
        <taxon>Bacteria</taxon>
        <taxon>Pseudomonadati</taxon>
        <taxon>Campylobacterota</taxon>
        <taxon>Epsilonproteobacteria</taxon>
        <taxon>Campylobacterales</taxon>
        <taxon>Campylobacteraceae</taxon>
        <taxon>Campylobacter</taxon>
    </lineage>
</organism>
<dbReference type="PATRIC" id="fig|1244083.3.peg.2105"/>
<gene>
    <name evidence="1" type="ORF">CSUNSWCD_862</name>
</gene>
<dbReference type="STRING" id="1244083.CSUNSWCD_862"/>